<dbReference type="Gene3D" id="1.20.120.450">
    <property type="entry name" value="dinb family like domain"/>
    <property type="match status" value="1"/>
</dbReference>
<dbReference type="InterPro" id="IPR034660">
    <property type="entry name" value="DinB/YfiT-like"/>
</dbReference>
<dbReference type="SUPFAM" id="SSF109854">
    <property type="entry name" value="DinB/YfiT-like putative metalloenzymes"/>
    <property type="match status" value="1"/>
</dbReference>
<name>A0A537LJX5_9BACT</name>
<dbReference type="EMBL" id="VBAI01000203">
    <property type="protein sequence ID" value="TMJ08303.1"/>
    <property type="molecule type" value="Genomic_DNA"/>
</dbReference>
<dbReference type="InterPro" id="IPR024775">
    <property type="entry name" value="DinB-like"/>
</dbReference>
<accession>A0A537LJX5</accession>
<feature type="domain" description="DinB-like" evidence="1">
    <location>
        <begin position="28"/>
        <end position="162"/>
    </location>
</feature>
<comment type="caution">
    <text evidence="2">The sequence shown here is derived from an EMBL/GenBank/DDBJ whole genome shotgun (WGS) entry which is preliminary data.</text>
</comment>
<reference evidence="2 3" key="1">
    <citation type="journal article" date="2019" name="Nat. Microbiol.">
        <title>Mediterranean grassland soil C-N compound turnover is dependent on rainfall and depth, and is mediated by genomically divergent microorganisms.</title>
        <authorList>
            <person name="Diamond S."/>
            <person name="Andeer P.F."/>
            <person name="Li Z."/>
            <person name="Crits-Christoph A."/>
            <person name="Burstein D."/>
            <person name="Anantharaman K."/>
            <person name="Lane K.R."/>
            <person name="Thomas B.C."/>
            <person name="Pan C."/>
            <person name="Northen T.R."/>
            <person name="Banfield J.F."/>
        </authorList>
    </citation>
    <scope>NUCLEOTIDE SEQUENCE [LARGE SCALE GENOMIC DNA]</scope>
    <source>
        <strain evidence="2">NP_1</strain>
    </source>
</reference>
<evidence type="ECO:0000313" key="2">
    <source>
        <dbReference type="EMBL" id="TMJ08303.1"/>
    </source>
</evidence>
<organism evidence="2 3">
    <name type="scientific">Candidatus Segetimicrobium genomatis</name>
    <dbReference type="NCBI Taxonomy" id="2569760"/>
    <lineage>
        <taxon>Bacteria</taxon>
        <taxon>Bacillati</taxon>
        <taxon>Candidatus Sysuimicrobiota</taxon>
        <taxon>Candidatus Sysuimicrobiia</taxon>
        <taxon>Candidatus Sysuimicrobiales</taxon>
        <taxon>Candidatus Segetimicrobiaceae</taxon>
        <taxon>Candidatus Segetimicrobium</taxon>
    </lineage>
</organism>
<protein>
    <submittedName>
        <fullName evidence="2">DinB family protein</fullName>
    </submittedName>
</protein>
<sequence length="174" mass="19805">MIRKQPWFERQFPTGLPVDLFPVVVERLRGTPARLEDRLNSLPVSVLTRRSGSTWSTQENAGHLLDLEPLWRARVEDLLARRPEMSPADLTNRRTHEANHNTAPLGMILSGFRQARAALVRRLEAVEDTALAHTAPHPRLRVPMSLVDHAFFVAEHDDYHLARITELLIEFGLG</sequence>
<evidence type="ECO:0000313" key="3">
    <source>
        <dbReference type="Proteomes" id="UP000315217"/>
    </source>
</evidence>
<dbReference type="Pfam" id="PF12867">
    <property type="entry name" value="DinB_2"/>
    <property type="match status" value="1"/>
</dbReference>
<evidence type="ECO:0000259" key="1">
    <source>
        <dbReference type="Pfam" id="PF12867"/>
    </source>
</evidence>
<dbReference type="Proteomes" id="UP000315217">
    <property type="component" value="Unassembled WGS sequence"/>
</dbReference>
<gene>
    <name evidence="2" type="ORF">E6G98_12395</name>
</gene>
<dbReference type="AlphaFoldDB" id="A0A537LJX5"/>
<proteinExistence type="predicted"/>